<evidence type="ECO:0000259" key="1">
    <source>
        <dbReference type="Pfam" id="PF04014"/>
    </source>
</evidence>
<proteinExistence type="predicted"/>
<dbReference type="InterPro" id="IPR037914">
    <property type="entry name" value="SpoVT-AbrB_sf"/>
</dbReference>
<dbReference type="RefSeq" id="WP_026042667.1">
    <property type="nucleotide sequence ID" value="NZ_VWXF01000004.1"/>
</dbReference>
<evidence type="ECO:0000313" key="2">
    <source>
        <dbReference type="EMBL" id="NIF22122.1"/>
    </source>
</evidence>
<dbReference type="Proteomes" id="UP001515683">
    <property type="component" value="Unassembled WGS sequence"/>
</dbReference>
<dbReference type="SUPFAM" id="SSF89447">
    <property type="entry name" value="AbrB/MazE/MraZ-like"/>
    <property type="match status" value="1"/>
</dbReference>
<dbReference type="Gene3D" id="2.10.260.10">
    <property type="match status" value="1"/>
</dbReference>
<keyword evidence="3" id="KW-1185">Reference proteome</keyword>
<dbReference type="InterPro" id="IPR039052">
    <property type="entry name" value="Antitox_PemI-like"/>
</dbReference>
<accession>A0ABX0RAM1</accession>
<organism evidence="2 3">
    <name type="scientific">Candidatus Pantoea multigeneris</name>
    <dbReference type="NCBI Taxonomy" id="2608357"/>
    <lineage>
        <taxon>Bacteria</taxon>
        <taxon>Pseudomonadati</taxon>
        <taxon>Pseudomonadota</taxon>
        <taxon>Gammaproteobacteria</taxon>
        <taxon>Enterobacterales</taxon>
        <taxon>Erwiniaceae</taxon>
        <taxon>Pantoea</taxon>
    </lineage>
</organism>
<dbReference type="PANTHER" id="PTHR40516">
    <property type="entry name" value="ANTITOXIN CHPS-RELATED"/>
    <property type="match status" value="1"/>
</dbReference>
<feature type="domain" description="SpoVT-AbrB" evidence="1">
    <location>
        <begin position="5"/>
        <end position="39"/>
    </location>
</feature>
<dbReference type="Pfam" id="PF04014">
    <property type="entry name" value="MazE_antitoxin"/>
    <property type="match status" value="1"/>
</dbReference>
<sequence length="83" mass="9412">MRQTIKRWGNSPAVRIPSQLMHAMSLDVDAEVEITVVFDSENKPHLMIEPVEQAPTLAALLAKVTPENIHSEVFTRETDKESW</sequence>
<reference evidence="2 3" key="1">
    <citation type="journal article" date="2019" name="bioRxiv">
        <title>Bacteria contribute to plant secondary compound degradation in a generalist herbivore system.</title>
        <authorList>
            <person name="Francoeur C.B."/>
            <person name="Khadempour L."/>
            <person name="Moreira-Soto R.D."/>
            <person name="Gotting K."/>
            <person name="Book A.J."/>
            <person name="Pinto-Tomas A.A."/>
            <person name="Keefover-Ring K."/>
            <person name="Currie C.R."/>
        </authorList>
    </citation>
    <scope>NUCLEOTIDE SEQUENCE [LARGE SCALE GENOMIC DNA]</scope>
    <source>
        <strain evidence="2">Acro-835</strain>
    </source>
</reference>
<name>A0ABX0RAM1_9GAMM</name>
<gene>
    <name evidence="2" type="ORF">F3J40_10990</name>
</gene>
<dbReference type="EMBL" id="VWXF01000004">
    <property type="protein sequence ID" value="NIF22122.1"/>
    <property type="molecule type" value="Genomic_DNA"/>
</dbReference>
<dbReference type="PANTHER" id="PTHR40516:SF1">
    <property type="entry name" value="ANTITOXIN CHPS-RELATED"/>
    <property type="match status" value="1"/>
</dbReference>
<evidence type="ECO:0000313" key="3">
    <source>
        <dbReference type="Proteomes" id="UP001515683"/>
    </source>
</evidence>
<dbReference type="InterPro" id="IPR007159">
    <property type="entry name" value="SpoVT-AbrB_dom"/>
</dbReference>
<comment type="caution">
    <text evidence="2">The sequence shown here is derived from an EMBL/GenBank/DDBJ whole genome shotgun (WGS) entry which is preliminary data.</text>
</comment>
<protein>
    <submittedName>
        <fullName evidence="2">Antitoxin MazE</fullName>
    </submittedName>
</protein>